<dbReference type="InterPro" id="IPR050988">
    <property type="entry name" value="Mannitol_DH/Oxidoreductase"/>
</dbReference>
<dbReference type="EMBL" id="JACOMF010000112">
    <property type="protein sequence ID" value="MBC4019055.1"/>
    <property type="molecule type" value="Genomic_DNA"/>
</dbReference>
<dbReference type="SUPFAM" id="SSF51735">
    <property type="entry name" value="NAD(P)-binding Rossmann-fold domains"/>
    <property type="match status" value="1"/>
</dbReference>
<feature type="domain" description="Mannitol dehydrogenase N-terminal" evidence="3">
    <location>
        <begin position="53"/>
        <end position="301"/>
    </location>
</feature>
<keyword evidence="1" id="KW-0560">Oxidoreductase</keyword>
<dbReference type="InterPro" id="IPR000669">
    <property type="entry name" value="Mannitol_DH"/>
</dbReference>
<dbReference type="PRINTS" id="PR00084">
    <property type="entry name" value="MTLDHDRGNASE"/>
</dbReference>
<dbReference type="Pfam" id="PF08125">
    <property type="entry name" value="Mannitol_dh_C"/>
    <property type="match status" value="1"/>
</dbReference>
<dbReference type="InterPro" id="IPR013118">
    <property type="entry name" value="Mannitol_DH_C"/>
</dbReference>
<dbReference type="InterPro" id="IPR036291">
    <property type="entry name" value="NAD(P)-bd_dom_sf"/>
</dbReference>
<evidence type="ECO:0000256" key="2">
    <source>
        <dbReference type="ARBA" id="ARBA00023027"/>
    </source>
</evidence>
<dbReference type="Gene3D" id="1.10.1040.10">
    <property type="entry name" value="N-(1-d-carboxylethyl)-l-norvaline Dehydrogenase, domain 2"/>
    <property type="match status" value="1"/>
</dbReference>
<dbReference type="Proteomes" id="UP000600101">
    <property type="component" value="Unassembled WGS sequence"/>
</dbReference>
<dbReference type="InterPro" id="IPR013328">
    <property type="entry name" value="6PGD_dom2"/>
</dbReference>
<protein>
    <submittedName>
        <fullName evidence="5">Mannitol dehydrogenase family protein</fullName>
    </submittedName>
</protein>
<keyword evidence="6" id="KW-1185">Reference proteome</keyword>
<dbReference type="Pfam" id="PF01232">
    <property type="entry name" value="Mannitol_dh"/>
    <property type="match status" value="1"/>
</dbReference>
<dbReference type="InterPro" id="IPR013131">
    <property type="entry name" value="Mannitol_DH_N"/>
</dbReference>
<dbReference type="GO" id="GO:0019594">
    <property type="term" value="P:mannitol metabolic process"/>
    <property type="evidence" value="ECO:0007669"/>
    <property type="project" value="InterPro"/>
</dbReference>
<dbReference type="PROSITE" id="PS00974">
    <property type="entry name" value="MANNITOL_DHGENASE"/>
    <property type="match status" value="1"/>
</dbReference>
<name>A0A9X0R3L7_9PROT</name>
<dbReference type="RefSeq" id="WP_186773791.1">
    <property type="nucleotide sequence ID" value="NZ_JACOMF010000112.1"/>
</dbReference>
<organism evidence="5 6">
    <name type="scientific">Siccirubricoccus deserti</name>
    <dbReference type="NCBI Taxonomy" id="2013562"/>
    <lineage>
        <taxon>Bacteria</taxon>
        <taxon>Pseudomonadati</taxon>
        <taxon>Pseudomonadota</taxon>
        <taxon>Alphaproteobacteria</taxon>
        <taxon>Acetobacterales</taxon>
        <taxon>Roseomonadaceae</taxon>
        <taxon>Siccirubricoccus</taxon>
    </lineage>
</organism>
<evidence type="ECO:0000256" key="1">
    <source>
        <dbReference type="ARBA" id="ARBA00023002"/>
    </source>
</evidence>
<sequence>MATLSALRGDYLRLAGSSSLQVTAAPPLSLATLDYLPRAVRRPGFDVAALRPGILHIGCGAFHRAHQAVFTQRAIEAEAGAAPPPWGIAATSLQRPAMRDALQPQDGLYTVLERGPDGLRAEVVGTLREVGFAPEDMPALLARFADPAIRIVTLTVTSAAYCLDPTTGRLCPSHPDVRRDLLAASPRGALGVLVGGLAAARASGGRPPVVLSCENLPGNGRTLRQAAMDYAALTDDRLASWIGCAVQFPNSMVDRITPAATELDRADAAAMLGLADAAPIAAEPFRQWVIENFDGPRPRWDAAGAEFVPDVAPWEASKLRLLNGTHMAIAYLGALAGLRTVADVVAEPLFAEFALRFMLQEQKPTLPPSQHDIDAYARQLLERWRNPGIAHELGRVGRNGSGKLQPRLLTALRENLQAGRPATCTLLAIAAWVCCVTRQPGPEDAVEMQDPMAGRLRLLGLAAGNDAARLTDAVLEMEDVFGPELPRLGSFRAALTAAVADLQCRGPRAVVAALLANAPAAATLEAA</sequence>
<dbReference type="InterPro" id="IPR008927">
    <property type="entry name" value="6-PGluconate_DH-like_C_sf"/>
</dbReference>
<evidence type="ECO:0000259" key="3">
    <source>
        <dbReference type="Pfam" id="PF01232"/>
    </source>
</evidence>
<proteinExistence type="predicted"/>
<dbReference type="PANTHER" id="PTHR43362:SF1">
    <property type="entry name" value="MANNITOL DEHYDROGENASE 2-RELATED"/>
    <property type="match status" value="1"/>
</dbReference>
<keyword evidence="2" id="KW-0520">NAD</keyword>
<dbReference type="PANTHER" id="PTHR43362">
    <property type="entry name" value="MANNITOL DEHYDROGENASE DSF1-RELATED"/>
    <property type="match status" value="1"/>
</dbReference>
<accession>A0A9X0R3L7</accession>
<reference evidence="5" key="1">
    <citation type="submission" date="2020-08" db="EMBL/GenBank/DDBJ databases">
        <authorList>
            <person name="Hu Y."/>
            <person name="Nguyen S.V."/>
            <person name="Li F."/>
            <person name="Fanning S."/>
        </authorList>
    </citation>
    <scope>NUCLEOTIDE SEQUENCE</scope>
    <source>
        <strain evidence="5">SYSU D8009</strain>
    </source>
</reference>
<dbReference type="SUPFAM" id="SSF48179">
    <property type="entry name" value="6-phosphogluconate dehydrogenase C-terminal domain-like"/>
    <property type="match status" value="1"/>
</dbReference>
<dbReference type="AlphaFoldDB" id="A0A9X0R3L7"/>
<evidence type="ECO:0000259" key="4">
    <source>
        <dbReference type="Pfam" id="PF08125"/>
    </source>
</evidence>
<feature type="domain" description="Mannitol dehydrogenase C-terminal" evidence="4">
    <location>
        <begin position="310"/>
        <end position="501"/>
    </location>
</feature>
<dbReference type="Gene3D" id="3.40.50.720">
    <property type="entry name" value="NAD(P)-binding Rossmann-like Domain"/>
    <property type="match status" value="1"/>
</dbReference>
<dbReference type="InterPro" id="IPR023027">
    <property type="entry name" value="Mannitol_DH_CS"/>
</dbReference>
<dbReference type="GO" id="GO:0016616">
    <property type="term" value="F:oxidoreductase activity, acting on the CH-OH group of donors, NAD or NADP as acceptor"/>
    <property type="evidence" value="ECO:0007669"/>
    <property type="project" value="TreeGrafter"/>
</dbReference>
<evidence type="ECO:0000313" key="6">
    <source>
        <dbReference type="Proteomes" id="UP000600101"/>
    </source>
</evidence>
<comment type="caution">
    <text evidence="5">The sequence shown here is derived from an EMBL/GenBank/DDBJ whole genome shotgun (WGS) entry which is preliminary data.</text>
</comment>
<gene>
    <name evidence="5" type="ORF">H7965_27835</name>
</gene>
<evidence type="ECO:0000313" key="5">
    <source>
        <dbReference type="EMBL" id="MBC4019055.1"/>
    </source>
</evidence>